<comment type="similarity">
    <text evidence="2">Belongs to the invertebrate defensin family.</text>
</comment>
<evidence type="ECO:0000256" key="2">
    <source>
        <dbReference type="ARBA" id="ARBA00007085"/>
    </source>
</evidence>
<dbReference type="SMART" id="SM00321">
    <property type="entry name" value="WSC"/>
    <property type="match status" value="4"/>
</dbReference>
<dbReference type="AlphaFoldDB" id="A0A409W5U3"/>
<dbReference type="OrthoDB" id="5985073at2759"/>
<evidence type="ECO:0000256" key="6">
    <source>
        <dbReference type="ARBA" id="ARBA00023136"/>
    </source>
</evidence>
<keyword evidence="7" id="KW-0325">Glycoprotein</keyword>
<gene>
    <name evidence="10" type="ORF">CVT24_012242</name>
</gene>
<dbReference type="PANTHER" id="PTHR24269">
    <property type="entry name" value="KREMEN PROTEIN"/>
    <property type="match status" value="1"/>
</dbReference>
<comment type="caution">
    <text evidence="10">The sequence shown here is derived from an EMBL/GenBank/DDBJ whole genome shotgun (WGS) entry which is preliminary data.</text>
</comment>
<comment type="subcellular location">
    <subcellularLocation>
        <location evidence="1">Membrane</location>
        <topology evidence="1">Single-pass membrane protein</topology>
    </subcellularLocation>
</comment>
<feature type="domain" description="WSC" evidence="9">
    <location>
        <begin position="452"/>
        <end position="544"/>
    </location>
</feature>
<dbReference type="InterPro" id="IPR036574">
    <property type="entry name" value="Scorpion_toxin-like_sf"/>
</dbReference>
<keyword evidence="11" id="KW-1185">Reference proteome</keyword>
<keyword evidence="4 8" id="KW-0732">Signal</keyword>
<keyword evidence="6" id="KW-0472">Membrane</keyword>
<feature type="domain" description="WSC" evidence="9">
    <location>
        <begin position="558"/>
        <end position="649"/>
    </location>
</feature>
<evidence type="ECO:0000256" key="8">
    <source>
        <dbReference type="SAM" id="SignalP"/>
    </source>
</evidence>
<accession>A0A409W5U3</accession>
<feature type="domain" description="WSC" evidence="9">
    <location>
        <begin position="149"/>
        <end position="239"/>
    </location>
</feature>
<reference evidence="10 11" key="1">
    <citation type="journal article" date="2018" name="Evol. Lett.">
        <title>Horizontal gene cluster transfer increased hallucinogenic mushroom diversity.</title>
        <authorList>
            <person name="Reynolds H.T."/>
            <person name="Vijayakumar V."/>
            <person name="Gluck-Thaler E."/>
            <person name="Korotkin H.B."/>
            <person name="Matheny P.B."/>
            <person name="Slot J.C."/>
        </authorList>
    </citation>
    <scope>NUCLEOTIDE SEQUENCE [LARGE SCALE GENOMIC DNA]</scope>
    <source>
        <strain evidence="10 11">2629</strain>
    </source>
</reference>
<dbReference type="Gene3D" id="3.30.30.10">
    <property type="entry name" value="Knottin, scorpion toxin-like"/>
    <property type="match status" value="1"/>
</dbReference>
<dbReference type="PROSITE" id="PS51212">
    <property type="entry name" value="WSC"/>
    <property type="match status" value="4"/>
</dbReference>
<name>A0A409W5U3_9AGAR</name>
<dbReference type="Proteomes" id="UP000284842">
    <property type="component" value="Unassembled WGS sequence"/>
</dbReference>
<evidence type="ECO:0000256" key="3">
    <source>
        <dbReference type="ARBA" id="ARBA00022692"/>
    </source>
</evidence>
<dbReference type="PANTHER" id="PTHR24269:SF16">
    <property type="entry name" value="PROTEIN SLG1"/>
    <property type="match status" value="1"/>
</dbReference>
<evidence type="ECO:0000313" key="11">
    <source>
        <dbReference type="Proteomes" id="UP000284842"/>
    </source>
</evidence>
<organism evidence="10 11">
    <name type="scientific">Panaeolus cyanescens</name>
    <dbReference type="NCBI Taxonomy" id="181874"/>
    <lineage>
        <taxon>Eukaryota</taxon>
        <taxon>Fungi</taxon>
        <taxon>Dikarya</taxon>
        <taxon>Basidiomycota</taxon>
        <taxon>Agaricomycotina</taxon>
        <taxon>Agaricomycetes</taxon>
        <taxon>Agaricomycetidae</taxon>
        <taxon>Agaricales</taxon>
        <taxon>Agaricineae</taxon>
        <taxon>Galeropsidaceae</taxon>
        <taxon>Panaeolus</taxon>
    </lineage>
</organism>
<evidence type="ECO:0000256" key="1">
    <source>
        <dbReference type="ARBA" id="ARBA00004167"/>
    </source>
</evidence>
<dbReference type="InterPro" id="IPR002889">
    <property type="entry name" value="WSC_carb-bd"/>
</dbReference>
<feature type="signal peptide" evidence="8">
    <location>
        <begin position="1"/>
        <end position="22"/>
    </location>
</feature>
<evidence type="ECO:0000256" key="4">
    <source>
        <dbReference type="ARBA" id="ARBA00022729"/>
    </source>
</evidence>
<dbReference type="GO" id="GO:0005886">
    <property type="term" value="C:plasma membrane"/>
    <property type="evidence" value="ECO:0007669"/>
    <property type="project" value="TreeGrafter"/>
</dbReference>
<dbReference type="InParanoid" id="A0A409W5U3"/>
<sequence>MKLGHIVIALFKLSVAVSVVFAHPSDLQTRQSATIKDPVGAWEFRGCYLDSVYTRTLQYRYEIAEGNSADACTAECHNRGYKYAGLEYGYECWCDNTPTDRYIFPNSEEECNMPCPGDNTQLCGAGNRIIIYEDMDPAPQPAIKQSHGTWSYKACYRDMGMRLMTYRFAPEDNSVETCTAVCQANGYALAGIEYGTECWCDNYLPYGSQVPDSDCSFTCPGDPLQRCGGSMRLQVYVNSAGTPPDTSQCINWRALYTFNGIKLRAIRRDGSGDPVQLYYITTTPKGDPTYWLTLSGCVNGNCGDGFSNNWYTLHEGTILTFASSQRILPPRVGEPQLFISQWPQPYAGHKQYCVKPNPSSPEGPFIGSPRLAIGGQTNQWSLCYNTTDNGRPTVVFHPLASNPHYVQSACWLTMIAFLRASLLSIVSGAILVSSTPSLEARQAPTIKNPVGAWQSKGCVQDSVSSRVLGLRYAVPGGNSAEGCTTLCHDKGYEYAGLEYGSECWCDHQPAYQTIRPDSECSFPCPADATELCGGGNRMVLYQDTAPKPKPQIKQSVGTWNYKGCYRDWGVRLMTFRFTVPEGNSAESCTALCQSKGYGLAGMEYATECWCDNYLPYGAKMPDSECNFTCPGDDLQYCGASARLQIYVNSAGTPPSPFNCINWRGIYSFQNNVLYAVPRISTTPRTKLFNVRTNPQTDPNWYSIIATCPAGCPWTDYYNYGLTSDGVLQSYNSLPLAPVVGSAQTYYFTWPQNTVPYNKFCVKPNPASPDGPFIGFPRLAVDGATDKWSLCPNITDGGGRRDLVYSPIANHPHYVKAACHDVFVEVTPYAV</sequence>
<evidence type="ECO:0000256" key="7">
    <source>
        <dbReference type="ARBA" id="ARBA00023180"/>
    </source>
</evidence>
<dbReference type="STRING" id="181874.A0A409W5U3"/>
<feature type="domain" description="WSC" evidence="9">
    <location>
        <begin position="41"/>
        <end position="135"/>
    </location>
</feature>
<evidence type="ECO:0000259" key="9">
    <source>
        <dbReference type="PROSITE" id="PS51212"/>
    </source>
</evidence>
<protein>
    <recommendedName>
        <fullName evidence="9">WSC domain-containing protein</fullName>
    </recommendedName>
</protein>
<dbReference type="EMBL" id="NHTK01005792">
    <property type="protein sequence ID" value="PPQ73852.1"/>
    <property type="molecule type" value="Genomic_DNA"/>
</dbReference>
<dbReference type="InterPro" id="IPR051836">
    <property type="entry name" value="Kremen_rcpt"/>
</dbReference>
<feature type="chain" id="PRO_5019455757" description="WSC domain-containing protein" evidence="8">
    <location>
        <begin position="23"/>
        <end position="830"/>
    </location>
</feature>
<dbReference type="Pfam" id="PF01822">
    <property type="entry name" value="WSC"/>
    <property type="match status" value="4"/>
</dbReference>
<proteinExistence type="inferred from homology"/>
<evidence type="ECO:0000313" key="10">
    <source>
        <dbReference type="EMBL" id="PPQ73852.1"/>
    </source>
</evidence>
<keyword evidence="5" id="KW-1133">Transmembrane helix</keyword>
<evidence type="ECO:0000256" key="5">
    <source>
        <dbReference type="ARBA" id="ARBA00022989"/>
    </source>
</evidence>
<keyword evidence="3" id="KW-0812">Transmembrane</keyword>